<proteinExistence type="inferred from homology"/>
<evidence type="ECO:0000256" key="1">
    <source>
        <dbReference type="ARBA" id="ARBA00010554"/>
    </source>
</evidence>
<dbReference type="SUPFAM" id="SSF54913">
    <property type="entry name" value="GlnB-like"/>
    <property type="match status" value="1"/>
</dbReference>
<sequence>MKRHIPQPHVPYTVLRLYFQHGAPVSGRQGWRRLLGRPLAHELLKAAKAQGIEQAIAFNVTAGYLAGDALHHGHHEHMPLKHPQCVELIDHPDQIAGFLERNQALLAQVRVLLRDSDNAEPLR</sequence>
<dbReference type="InterPro" id="IPR011322">
    <property type="entry name" value="N-reg_PII-like_a/b"/>
</dbReference>
<dbReference type="RefSeq" id="WP_380206736.1">
    <property type="nucleotide sequence ID" value="NZ_JBHTEK010000004.1"/>
</dbReference>
<dbReference type="Gene3D" id="3.30.70.120">
    <property type="match status" value="1"/>
</dbReference>
<organism evidence="2 3">
    <name type="scientific">Hymenobacter humi</name>
    <dbReference type="NCBI Taxonomy" id="1411620"/>
    <lineage>
        <taxon>Bacteria</taxon>
        <taxon>Pseudomonadati</taxon>
        <taxon>Bacteroidota</taxon>
        <taxon>Cytophagia</taxon>
        <taxon>Cytophagales</taxon>
        <taxon>Hymenobacteraceae</taxon>
        <taxon>Hymenobacter</taxon>
    </lineage>
</organism>
<keyword evidence="3" id="KW-1185">Reference proteome</keyword>
<evidence type="ECO:0000313" key="2">
    <source>
        <dbReference type="EMBL" id="MFC7670800.1"/>
    </source>
</evidence>
<name>A0ABW2UBJ9_9BACT</name>
<comment type="similarity">
    <text evidence="1">Belongs to the UPF0166 family.</text>
</comment>
<dbReference type="EMBL" id="JBHTEK010000004">
    <property type="protein sequence ID" value="MFC7670800.1"/>
    <property type="molecule type" value="Genomic_DNA"/>
</dbReference>
<gene>
    <name evidence="2" type="ORF">ACFQT0_27990</name>
</gene>
<reference evidence="3" key="1">
    <citation type="journal article" date="2019" name="Int. J. Syst. Evol. Microbiol.">
        <title>The Global Catalogue of Microorganisms (GCM) 10K type strain sequencing project: providing services to taxonomists for standard genome sequencing and annotation.</title>
        <authorList>
            <consortium name="The Broad Institute Genomics Platform"/>
            <consortium name="The Broad Institute Genome Sequencing Center for Infectious Disease"/>
            <person name="Wu L."/>
            <person name="Ma J."/>
        </authorList>
    </citation>
    <scope>NUCLEOTIDE SEQUENCE [LARGE SCALE GENOMIC DNA]</scope>
    <source>
        <strain evidence="3">JCM 19635</strain>
    </source>
</reference>
<evidence type="ECO:0000313" key="3">
    <source>
        <dbReference type="Proteomes" id="UP001596513"/>
    </source>
</evidence>
<dbReference type="Proteomes" id="UP001596513">
    <property type="component" value="Unassembled WGS sequence"/>
</dbReference>
<dbReference type="Pfam" id="PF02641">
    <property type="entry name" value="DUF190"/>
    <property type="match status" value="1"/>
</dbReference>
<dbReference type="InterPro" id="IPR003793">
    <property type="entry name" value="UPF0166"/>
</dbReference>
<accession>A0ABW2UBJ9</accession>
<dbReference type="InterPro" id="IPR015867">
    <property type="entry name" value="N-reg_PII/ATP_PRibTrfase_C"/>
</dbReference>
<protein>
    <submittedName>
        <fullName evidence="2">DUF190 domain-containing protein</fullName>
    </submittedName>
</protein>
<comment type="caution">
    <text evidence="2">The sequence shown here is derived from an EMBL/GenBank/DDBJ whole genome shotgun (WGS) entry which is preliminary data.</text>
</comment>